<feature type="domain" description="Glycosyltransferase 2-like" evidence="1">
    <location>
        <begin position="5"/>
        <end position="132"/>
    </location>
</feature>
<accession>A0AAU8JEL0</accession>
<evidence type="ECO:0000313" key="2">
    <source>
        <dbReference type="EMBL" id="XCM36732.1"/>
    </source>
</evidence>
<dbReference type="CDD" id="cd00761">
    <property type="entry name" value="Glyco_tranf_GTA_type"/>
    <property type="match status" value="1"/>
</dbReference>
<sequence>MVYFTVAIPTYNGASRLTKVLAKLEKQTGIENLSREIIIVDNNSKDDTAKVVQEYQATWSKSMPGVALKYFFEPEQGAAFARLKAVREAQGEWIGFLDDDNLPEPDWIAAAYSFAQAHPDAGAIGGQIHGDFEVQPPEGFEKIQQFLAIREHGSEPFTFDAANIRLPPAAALVVRKQAWLESVPDRPRLTGKLPGLLIQGDDYEPLLYIYKTGWKIWYNPAMHTHHQIPHWRLERDYLLSIARGCGLATYQLRMINAKPGERPVIFIRTILGNLRRLLEYRLKYRSDVKNQLIPAFEMEFSWGSLMSPFVELMKIDQ</sequence>
<dbReference type="Gene3D" id="3.90.550.10">
    <property type="entry name" value="Spore Coat Polysaccharide Biosynthesis Protein SpsA, Chain A"/>
    <property type="match status" value="1"/>
</dbReference>
<name>A0AAU8JEL0_9CYAN</name>
<gene>
    <name evidence="2" type="primary">hpsE</name>
    <name evidence="2" type="ORF">ABWT76_005508</name>
</gene>
<dbReference type="EMBL" id="CP159837">
    <property type="protein sequence ID" value="XCM36732.1"/>
    <property type="molecule type" value="Genomic_DNA"/>
</dbReference>
<dbReference type="PANTHER" id="PTHR43685:SF3">
    <property type="entry name" value="SLR2126 PROTEIN"/>
    <property type="match status" value="1"/>
</dbReference>
<organism evidence="2">
    <name type="scientific">Planktothricoides raciborskii GIHE-MW2</name>
    <dbReference type="NCBI Taxonomy" id="2792601"/>
    <lineage>
        <taxon>Bacteria</taxon>
        <taxon>Bacillati</taxon>
        <taxon>Cyanobacteriota</taxon>
        <taxon>Cyanophyceae</taxon>
        <taxon>Oscillatoriophycideae</taxon>
        <taxon>Oscillatoriales</taxon>
        <taxon>Oscillatoriaceae</taxon>
        <taxon>Planktothricoides</taxon>
    </lineage>
</organism>
<dbReference type="InterPro" id="IPR029044">
    <property type="entry name" value="Nucleotide-diphossugar_trans"/>
</dbReference>
<dbReference type="SUPFAM" id="SSF53448">
    <property type="entry name" value="Nucleotide-diphospho-sugar transferases"/>
    <property type="match status" value="1"/>
</dbReference>
<dbReference type="InterPro" id="IPR001173">
    <property type="entry name" value="Glyco_trans_2-like"/>
</dbReference>
<evidence type="ECO:0000259" key="1">
    <source>
        <dbReference type="Pfam" id="PF00535"/>
    </source>
</evidence>
<dbReference type="AlphaFoldDB" id="A0AAU8JEL0"/>
<dbReference type="NCBIfam" id="NF038302">
    <property type="entry name" value="EPS_HpsE"/>
    <property type="match status" value="1"/>
</dbReference>
<dbReference type="Pfam" id="PF00535">
    <property type="entry name" value="Glycos_transf_2"/>
    <property type="match status" value="1"/>
</dbReference>
<dbReference type="PANTHER" id="PTHR43685">
    <property type="entry name" value="GLYCOSYLTRANSFERASE"/>
    <property type="match status" value="1"/>
</dbReference>
<reference evidence="2" key="1">
    <citation type="submission" date="2024-07" db="EMBL/GenBank/DDBJ databases">
        <authorList>
            <person name="Kim Y.J."/>
            <person name="Jeong J.Y."/>
        </authorList>
    </citation>
    <scope>NUCLEOTIDE SEQUENCE</scope>
    <source>
        <strain evidence="2">GIHE-MW2</strain>
    </source>
</reference>
<protein>
    <submittedName>
        <fullName evidence="2">Hormogonium polysaccharide biosynthesis glycosyltransferase HpsE</fullName>
    </submittedName>
</protein>
<dbReference type="InterPro" id="IPR050834">
    <property type="entry name" value="Glycosyltransf_2"/>
</dbReference>
<dbReference type="RefSeq" id="WP_054467619.1">
    <property type="nucleotide sequence ID" value="NZ_CP159837.1"/>
</dbReference>
<proteinExistence type="predicted"/>